<dbReference type="InterPro" id="IPR002104">
    <property type="entry name" value="Integrase_catalytic"/>
</dbReference>
<dbReference type="OrthoDB" id="5391994at2"/>
<name>A0A545TLC6_9GAMM</name>
<dbReference type="GO" id="GO:0006310">
    <property type="term" value="P:DNA recombination"/>
    <property type="evidence" value="ECO:0007669"/>
    <property type="project" value="UniProtKB-KW"/>
</dbReference>
<dbReference type="PROSITE" id="PS51898">
    <property type="entry name" value="TYR_RECOMBINASE"/>
    <property type="match status" value="1"/>
</dbReference>
<dbReference type="Gene3D" id="1.10.443.10">
    <property type="entry name" value="Intergrase catalytic core"/>
    <property type="match status" value="1"/>
</dbReference>
<keyword evidence="4" id="KW-1185">Reference proteome</keyword>
<proteinExistence type="predicted"/>
<dbReference type="Proteomes" id="UP000319732">
    <property type="component" value="Unassembled WGS sequence"/>
</dbReference>
<dbReference type="Pfam" id="PF00589">
    <property type="entry name" value="Phage_integrase"/>
    <property type="match status" value="1"/>
</dbReference>
<evidence type="ECO:0000313" key="4">
    <source>
        <dbReference type="Proteomes" id="UP000319732"/>
    </source>
</evidence>
<comment type="caution">
    <text evidence="3">The sequence shown here is derived from an EMBL/GenBank/DDBJ whole genome shotgun (WGS) entry which is preliminary data.</text>
</comment>
<dbReference type="InterPro" id="IPR011010">
    <property type="entry name" value="DNA_brk_join_enz"/>
</dbReference>
<organism evidence="3 4">
    <name type="scientific">Exilibacterium tricleocarpae</name>
    <dbReference type="NCBI Taxonomy" id="2591008"/>
    <lineage>
        <taxon>Bacteria</taxon>
        <taxon>Pseudomonadati</taxon>
        <taxon>Pseudomonadota</taxon>
        <taxon>Gammaproteobacteria</taxon>
        <taxon>Cellvibrionales</taxon>
        <taxon>Cellvibrionaceae</taxon>
        <taxon>Exilibacterium</taxon>
    </lineage>
</organism>
<feature type="non-terminal residue" evidence="3">
    <location>
        <position position="1"/>
    </location>
</feature>
<dbReference type="SUPFAM" id="SSF56349">
    <property type="entry name" value="DNA breaking-rejoining enzymes"/>
    <property type="match status" value="1"/>
</dbReference>
<dbReference type="EMBL" id="VHSG01000013">
    <property type="protein sequence ID" value="TQV78008.1"/>
    <property type="molecule type" value="Genomic_DNA"/>
</dbReference>
<evidence type="ECO:0000259" key="2">
    <source>
        <dbReference type="PROSITE" id="PS51898"/>
    </source>
</evidence>
<gene>
    <name evidence="3" type="ORF">FKG94_13050</name>
</gene>
<dbReference type="AlphaFoldDB" id="A0A545TLC6"/>
<dbReference type="GO" id="GO:0015074">
    <property type="term" value="P:DNA integration"/>
    <property type="evidence" value="ECO:0007669"/>
    <property type="project" value="InterPro"/>
</dbReference>
<evidence type="ECO:0000313" key="3">
    <source>
        <dbReference type="EMBL" id="TQV78008.1"/>
    </source>
</evidence>
<keyword evidence="1" id="KW-0233">DNA recombination</keyword>
<accession>A0A545TLC6</accession>
<sequence>DEHRFRKNRQSVHHGPECVFTLDRIGCSRCAGIAVRLRPEYAARTVLLTQAARKVLNGHPTRFRNEYIFLNTQGGPCLDADAFNTAWKAALMAAGVDYRIAYNCRHTYASLALTAGVNPAFIANQLGHGLDMTLTIYGKYINSENDKLELAKIEEQGKK</sequence>
<feature type="domain" description="Tyr recombinase" evidence="2">
    <location>
        <begin position="1"/>
        <end position="152"/>
    </location>
</feature>
<reference evidence="3 4" key="1">
    <citation type="submission" date="2019-06" db="EMBL/GenBank/DDBJ databases">
        <title>Whole genome sequence for Cellvibrionaceae sp. R142.</title>
        <authorList>
            <person name="Wang G."/>
        </authorList>
    </citation>
    <scope>NUCLEOTIDE SEQUENCE [LARGE SCALE GENOMIC DNA]</scope>
    <source>
        <strain evidence="3 4">R142</strain>
    </source>
</reference>
<evidence type="ECO:0000256" key="1">
    <source>
        <dbReference type="ARBA" id="ARBA00023172"/>
    </source>
</evidence>
<dbReference type="GO" id="GO:0003677">
    <property type="term" value="F:DNA binding"/>
    <property type="evidence" value="ECO:0007669"/>
    <property type="project" value="InterPro"/>
</dbReference>
<protein>
    <submittedName>
        <fullName evidence="3">Tyrosine-type recombinase/integrase</fullName>
    </submittedName>
</protein>
<dbReference type="InterPro" id="IPR013762">
    <property type="entry name" value="Integrase-like_cat_sf"/>
</dbReference>